<dbReference type="Proteomes" id="UP000256269">
    <property type="component" value="Unassembled WGS sequence"/>
</dbReference>
<protein>
    <submittedName>
        <fullName evidence="3">Putative membrane protein</fullName>
    </submittedName>
</protein>
<feature type="transmembrane region" description="Helical" evidence="1">
    <location>
        <begin position="401"/>
        <end position="419"/>
    </location>
</feature>
<dbReference type="InterPro" id="IPR005182">
    <property type="entry name" value="YdbS-like_PH"/>
</dbReference>
<dbReference type="RefSeq" id="WP_342775612.1">
    <property type="nucleotide sequence ID" value="NZ_CP144375.1"/>
</dbReference>
<dbReference type="EMBL" id="QUNO01000005">
    <property type="protein sequence ID" value="REH48648.1"/>
    <property type="molecule type" value="Genomic_DNA"/>
</dbReference>
<evidence type="ECO:0000313" key="3">
    <source>
        <dbReference type="EMBL" id="REH48648.1"/>
    </source>
</evidence>
<comment type="caution">
    <text evidence="3">The sequence shown here is derived from an EMBL/GenBank/DDBJ whole genome shotgun (WGS) entry which is preliminary data.</text>
</comment>
<feature type="domain" description="YdbS-like PH" evidence="2">
    <location>
        <begin position="422"/>
        <end position="497"/>
    </location>
</feature>
<feature type="transmembrane region" description="Helical" evidence="1">
    <location>
        <begin position="191"/>
        <end position="213"/>
    </location>
</feature>
<keyword evidence="4" id="KW-1185">Reference proteome</keyword>
<dbReference type="AlphaFoldDB" id="A0A3E0HQF5"/>
<dbReference type="PANTHER" id="PTHR34473">
    <property type="entry name" value="UPF0699 TRANSMEMBRANE PROTEIN YDBS"/>
    <property type="match status" value="1"/>
</dbReference>
<evidence type="ECO:0000256" key="1">
    <source>
        <dbReference type="SAM" id="Phobius"/>
    </source>
</evidence>
<reference evidence="3 4" key="1">
    <citation type="submission" date="2018-08" db="EMBL/GenBank/DDBJ databases">
        <title>Genomic Encyclopedia of Archaeal and Bacterial Type Strains, Phase II (KMG-II): from individual species to whole genera.</title>
        <authorList>
            <person name="Goeker M."/>
        </authorList>
    </citation>
    <scope>NUCLEOTIDE SEQUENCE [LARGE SCALE GENOMIC DNA]</scope>
    <source>
        <strain evidence="3 4">DSM 45791</strain>
    </source>
</reference>
<accession>A0A3E0HQF5</accession>
<proteinExistence type="predicted"/>
<name>A0A3E0HQF5_9PSEU</name>
<keyword evidence="1" id="KW-1133">Transmembrane helix</keyword>
<keyword evidence="1" id="KW-0812">Transmembrane</keyword>
<organism evidence="3 4">
    <name type="scientific">Kutzneria buriramensis</name>
    <dbReference type="NCBI Taxonomy" id="1045776"/>
    <lineage>
        <taxon>Bacteria</taxon>
        <taxon>Bacillati</taxon>
        <taxon>Actinomycetota</taxon>
        <taxon>Actinomycetes</taxon>
        <taxon>Pseudonocardiales</taxon>
        <taxon>Pseudonocardiaceae</taxon>
        <taxon>Kutzneria</taxon>
    </lineage>
</organism>
<sequence length="513" mass="55887">MSELEVAAAPSLNEPPEWLRLNGLMVIVSPLKEVVRAAVPLVVVFFAGGGAHSWGQWLSLLGVALLIARGVTHWATARYRITDDQVELRSGLFNRKTRAVPRDRIRTVDITSEWQHRLVGLSALKIGTGRQDKGKDDELVLDAITKAEAERLRTLLLTKVATTTSTAPSVVDEPAPAETELVRVDRRWTRYAPFTLSGIAVVAAAFGTVWHFANDLHLRPDDITIVRTVMDAVGTESPWLLIPGAIVVLLLIATIASVVGYILSYWNFSVTREASGTLHIRHGLLNTRSVSIEEARLRGVEVKETLPLRLVQGGRATAVVSGLRTGRGDERGGGLLLPAAPVAEAHLVAAKALREPKDPTTAPLTPHPRAALRRRLTRAVVSVLALAVVAWIGYQLDILPFWVWILFLVLTPFAAWLGYDRYRSLGHTLTNGYLVTRSGSLVRETVALRSDGIIGWRVHASYFQRRAGLATLVATTAAGRGGYHVTDAGMSQALAFADDAVPDLVAQFLERTT</sequence>
<keyword evidence="1" id="KW-0472">Membrane</keyword>
<feature type="transmembrane region" description="Helical" evidence="1">
    <location>
        <begin position="376"/>
        <end position="395"/>
    </location>
</feature>
<feature type="domain" description="YdbS-like PH" evidence="2">
    <location>
        <begin position="74"/>
        <end position="155"/>
    </location>
</feature>
<gene>
    <name evidence="3" type="ORF">BCF44_105507</name>
</gene>
<feature type="transmembrane region" description="Helical" evidence="1">
    <location>
        <begin position="57"/>
        <end position="75"/>
    </location>
</feature>
<evidence type="ECO:0000313" key="4">
    <source>
        <dbReference type="Proteomes" id="UP000256269"/>
    </source>
</evidence>
<dbReference type="PANTHER" id="PTHR34473:SF2">
    <property type="entry name" value="UPF0699 TRANSMEMBRANE PROTEIN YDBT"/>
    <property type="match status" value="1"/>
</dbReference>
<evidence type="ECO:0000259" key="2">
    <source>
        <dbReference type="Pfam" id="PF03703"/>
    </source>
</evidence>
<feature type="transmembrane region" description="Helical" evidence="1">
    <location>
        <begin position="239"/>
        <end position="263"/>
    </location>
</feature>
<dbReference type="InterPro" id="IPR014529">
    <property type="entry name" value="UCP026631"/>
</dbReference>
<dbReference type="Pfam" id="PF03703">
    <property type="entry name" value="bPH_2"/>
    <property type="match status" value="2"/>
</dbReference>
<dbReference type="PIRSF" id="PIRSF026631">
    <property type="entry name" value="UCP026631"/>
    <property type="match status" value="1"/>
</dbReference>